<dbReference type="RefSeq" id="WP_099155215.1">
    <property type="nucleotide sequence ID" value="NZ_PDUD01000056.1"/>
</dbReference>
<keyword evidence="2" id="KW-1185">Reference proteome</keyword>
<dbReference type="InterPro" id="IPR026444">
    <property type="entry name" value="Secre_tail"/>
</dbReference>
<proteinExistence type="predicted"/>
<evidence type="ECO:0000313" key="2">
    <source>
        <dbReference type="Proteomes" id="UP000223913"/>
    </source>
</evidence>
<dbReference type="OrthoDB" id="1288696at2"/>
<organism evidence="1 2">
    <name type="scientific">Flavilitoribacter nigricans (strain ATCC 23147 / DSM 23189 / NBRC 102662 / NCIMB 1420 / SS-2)</name>
    <name type="common">Lewinella nigricans</name>
    <dbReference type="NCBI Taxonomy" id="1122177"/>
    <lineage>
        <taxon>Bacteria</taxon>
        <taxon>Pseudomonadati</taxon>
        <taxon>Bacteroidota</taxon>
        <taxon>Saprospiria</taxon>
        <taxon>Saprospirales</taxon>
        <taxon>Lewinellaceae</taxon>
        <taxon>Flavilitoribacter</taxon>
    </lineage>
</organism>
<evidence type="ECO:0000313" key="1">
    <source>
        <dbReference type="EMBL" id="PHN01346.1"/>
    </source>
</evidence>
<evidence type="ECO:0008006" key="3">
    <source>
        <dbReference type="Google" id="ProtNLM"/>
    </source>
</evidence>
<dbReference type="Proteomes" id="UP000223913">
    <property type="component" value="Unassembled WGS sequence"/>
</dbReference>
<accession>A0A2D0MYZ2</accession>
<dbReference type="AlphaFoldDB" id="A0A2D0MYZ2"/>
<reference evidence="1 2" key="1">
    <citation type="submission" date="2017-10" db="EMBL/GenBank/DDBJ databases">
        <title>The draft genome sequence of Lewinella nigricans NBRC 102662.</title>
        <authorList>
            <person name="Wang K."/>
        </authorList>
    </citation>
    <scope>NUCLEOTIDE SEQUENCE [LARGE SCALE GENOMIC DNA]</scope>
    <source>
        <strain evidence="1 2">NBRC 102662</strain>
    </source>
</reference>
<gene>
    <name evidence="1" type="ORF">CRP01_37410</name>
</gene>
<sequence length="269" mass="29066">MKNILLILICVVIAFNLGRSQTCIPDNNLPDSVIVSPIPYQDTIPGSGIMDTACVNSYFETVLQFQVPSSVTISSINVPIQSVDLATEGAVKGAPAGFDYVCNPPNCVFESDTTGCILLYGTPAAGSEGLYPLSVDIVIRSAIDFPLTLPDGTIVTGSYAVAVKPEGSENCTIPNATNDYLQQYISLSNVPNPFGDYTEIRVTSEISGPFSFEVYNMLGQQVHRRSVRLLEGPNYIPFESNNLSNGMYQYVLRNQQGVISGKMLLSRGQ</sequence>
<comment type="caution">
    <text evidence="1">The sequence shown here is derived from an EMBL/GenBank/DDBJ whole genome shotgun (WGS) entry which is preliminary data.</text>
</comment>
<dbReference type="NCBIfam" id="TIGR04183">
    <property type="entry name" value="Por_Secre_tail"/>
    <property type="match status" value="1"/>
</dbReference>
<name>A0A2D0MYZ2_FLAN2</name>
<dbReference type="EMBL" id="PDUD01000056">
    <property type="protein sequence ID" value="PHN01346.1"/>
    <property type="molecule type" value="Genomic_DNA"/>
</dbReference>
<protein>
    <recommendedName>
        <fullName evidence="3">T9SS type A sorting domain-containing protein</fullName>
    </recommendedName>
</protein>